<evidence type="ECO:0000256" key="1">
    <source>
        <dbReference type="SAM" id="MobiDB-lite"/>
    </source>
</evidence>
<name>A0AAX4PF43_9CHLO</name>
<dbReference type="InterPro" id="IPR028146">
    <property type="entry name" value="PRKCSH_N"/>
</dbReference>
<protein>
    <submittedName>
        <fullName evidence="3">Subunit beta of glucosidase II</fullName>
    </submittedName>
</protein>
<reference evidence="3 4" key="1">
    <citation type="submission" date="2024-03" db="EMBL/GenBank/DDBJ databases">
        <title>Complete genome sequence of the green alga Chloropicon roscoffensis RCC1871.</title>
        <authorList>
            <person name="Lemieux C."/>
            <person name="Pombert J.-F."/>
            <person name="Otis C."/>
            <person name="Turmel M."/>
        </authorList>
    </citation>
    <scope>NUCLEOTIDE SEQUENCE [LARGE SCALE GENOMIC DNA]</scope>
    <source>
        <strain evidence="3 4">RCC1871</strain>
    </source>
</reference>
<accession>A0AAX4PF43</accession>
<feature type="region of interest" description="Disordered" evidence="1">
    <location>
        <begin position="290"/>
        <end position="314"/>
    </location>
</feature>
<feature type="region of interest" description="Disordered" evidence="1">
    <location>
        <begin position="474"/>
        <end position="496"/>
    </location>
</feature>
<gene>
    <name evidence="3" type="ORF">HKI87_09g59220</name>
</gene>
<dbReference type="PANTHER" id="PTHR12630:SF1">
    <property type="entry name" value="GLUCOSIDASE 2 SUBUNIT BETA"/>
    <property type="match status" value="1"/>
</dbReference>
<evidence type="ECO:0000259" key="2">
    <source>
        <dbReference type="Pfam" id="PF12999"/>
    </source>
</evidence>
<dbReference type="EMBL" id="CP151509">
    <property type="protein sequence ID" value="WZN64366.1"/>
    <property type="molecule type" value="Genomic_DNA"/>
</dbReference>
<dbReference type="PANTHER" id="PTHR12630">
    <property type="entry name" value="N-LINKED OLIGOSACCHARIDE PROCESSING"/>
    <property type="match status" value="1"/>
</dbReference>
<dbReference type="AlphaFoldDB" id="A0AAX4PF43"/>
<sequence>MFRRRRAKLALAVTLGLAVFLNAHRLVGYLDTLHDIHQLEEPRRSAWTSIARDVPAPSRSESGSGLESDELNAAASADFLRGVAPGSRKLYERALRDGTFECLDGSGSVGSESLNDDFCDCEDGSDEPGTSACASGKFYCLSANNKPISISSMFVDDGVCDCCDGTDEPRGRCPSTCHRNRAGRDRIYAGPDARAKPRPAAGSAPVTRVLLGVPTVPRREDYLDRALSALLRELPAEDSRHPLRDKVRVLVMNNSPGAHDSFYRLKFRWSTGRDPKARHYVDFVENPGHCKDPTPLAAPEPDDLDNPTNRPGRQVRKQNCDLVSLLDHARADPFTHFAFLEDDFVACENAASIVAYLVRKVARIDASWLAIRFSFGMNGVLLPREALSDFHAHLRQGISRLPPDLLYQEWLEREKEEAGRVEYVYEHNLLDHVGEVSSFDVRPDRRGWPKCHQPLADAWSLGGIERFDRRACGHSDVSPCPRPTDPERWNETSSLG</sequence>
<dbReference type="GO" id="GO:0006491">
    <property type="term" value="P:N-glycan processing"/>
    <property type="evidence" value="ECO:0007669"/>
    <property type="project" value="TreeGrafter"/>
</dbReference>
<dbReference type="GO" id="GO:0017177">
    <property type="term" value="C:glucosidase II complex"/>
    <property type="evidence" value="ECO:0007669"/>
    <property type="project" value="TreeGrafter"/>
</dbReference>
<evidence type="ECO:0000313" key="3">
    <source>
        <dbReference type="EMBL" id="WZN64366.1"/>
    </source>
</evidence>
<feature type="domain" description="Glucosidase II beta subunit N-terminal" evidence="2">
    <location>
        <begin position="73"/>
        <end position="180"/>
    </location>
</feature>
<proteinExistence type="predicted"/>
<dbReference type="Proteomes" id="UP001472866">
    <property type="component" value="Chromosome 09"/>
</dbReference>
<dbReference type="InterPro" id="IPR039794">
    <property type="entry name" value="Gtb1-like"/>
</dbReference>
<dbReference type="Pfam" id="PF12999">
    <property type="entry name" value="PRKCSH-like"/>
    <property type="match status" value="1"/>
</dbReference>
<keyword evidence="4" id="KW-1185">Reference proteome</keyword>
<organism evidence="3 4">
    <name type="scientific">Chloropicon roscoffensis</name>
    <dbReference type="NCBI Taxonomy" id="1461544"/>
    <lineage>
        <taxon>Eukaryota</taxon>
        <taxon>Viridiplantae</taxon>
        <taxon>Chlorophyta</taxon>
        <taxon>Chloropicophyceae</taxon>
        <taxon>Chloropicales</taxon>
        <taxon>Chloropicaceae</taxon>
        <taxon>Chloropicon</taxon>
    </lineage>
</organism>
<evidence type="ECO:0000313" key="4">
    <source>
        <dbReference type="Proteomes" id="UP001472866"/>
    </source>
</evidence>